<accession>M8ADR8</accession>
<protein>
    <recommendedName>
        <fullName evidence="2">Knottins-like domain-containing protein</fullName>
    </recommendedName>
</protein>
<reference evidence="3 5" key="1">
    <citation type="journal article" date="2013" name="Nature">
        <title>Draft genome of the wheat A-genome progenitor Triticum urartu.</title>
        <authorList>
            <person name="Ling H.Q."/>
            <person name="Zhao S."/>
            <person name="Liu D."/>
            <person name="Wang J."/>
            <person name="Sun H."/>
            <person name="Zhang C."/>
            <person name="Fan H."/>
            <person name="Li D."/>
            <person name="Dong L."/>
            <person name="Tao Y."/>
            <person name="Gao C."/>
            <person name="Wu H."/>
            <person name="Li Y."/>
            <person name="Cui Y."/>
            <person name="Guo X."/>
            <person name="Zheng S."/>
            <person name="Wang B."/>
            <person name="Yu K."/>
            <person name="Liang Q."/>
            <person name="Yang W."/>
            <person name="Lou X."/>
            <person name="Chen J."/>
            <person name="Feng M."/>
            <person name="Jian J."/>
            <person name="Zhang X."/>
            <person name="Luo G."/>
            <person name="Jiang Y."/>
            <person name="Liu J."/>
            <person name="Wang Z."/>
            <person name="Sha Y."/>
            <person name="Zhang B."/>
            <person name="Wu H."/>
            <person name="Tang D."/>
            <person name="Shen Q."/>
            <person name="Xue P."/>
            <person name="Zou S."/>
            <person name="Wang X."/>
            <person name="Liu X."/>
            <person name="Wang F."/>
            <person name="Yang Y."/>
            <person name="An X."/>
            <person name="Dong Z."/>
            <person name="Zhang K."/>
            <person name="Zhang X."/>
            <person name="Luo M.C."/>
            <person name="Dvorak J."/>
            <person name="Tong Y."/>
            <person name="Wang J."/>
            <person name="Yang H."/>
            <person name="Li Z."/>
            <person name="Wang D."/>
            <person name="Zhang A."/>
            <person name="Wang J."/>
        </authorList>
    </citation>
    <scope>NUCLEOTIDE SEQUENCE</scope>
    <source>
        <strain evidence="5">cv. G1812</strain>
    </source>
</reference>
<organism evidence="3">
    <name type="scientific">Triticum urartu</name>
    <name type="common">Red wild einkorn</name>
    <name type="synonym">Crithodium urartu</name>
    <dbReference type="NCBI Taxonomy" id="4572"/>
    <lineage>
        <taxon>Eukaryota</taxon>
        <taxon>Viridiplantae</taxon>
        <taxon>Streptophyta</taxon>
        <taxon>Embryophyta</taxon>
        <taxon>Tracheophyta</taxon>
        <taxon>Spermatophyta</taxon>
        <taxon>Magnoliopsida</taxon>
        <taxon>Liliopsida</taxon>
        <taxon>Poales</taxon>
        <taxon>Poaceae</taxon>
        <taxon>BOP clade</taxon>
        <taxon>Pooideae</taxon>
        <taxon>Triticodae</taxon>
        <taxon>Triticeae</taxon>
        <taxon>Triticinae</taxon>
        <taxon>Triticum</taxon>
    </lineage>
</organism>
<name>M8ADR8_TRIUA</name>
<reference evidence="4" key="3">
    <citation type="submission" date="2022-06" db="UniProtKB">
        <authorList>
            <consortium name="EnsemblPlants"/>
        </authorList>
    </citation>
    <scope>IDENTIFICATION</scope>
</reference>
<dbReference type="Proteomes" id="UP000015106">
    <property type="component" value="Chromosome 2"/>
</dbReference>
<dbReference type="Gramene" id="TuG1812G0200001728.01.T01">
    <property type="protein sequence ID" value="TuG1812G0200001728.01.T01"/>
    <property type="gene ID" value="TuG1812G0200001728.01"/>
</dbReference>
<evidence type="ECO:0000313" key="4">
    <source>
        <dbReference type="EnsemblPlants" id="TuG1812G0200001728.01.T01"/>
    </source>
</evidence>
<keyword evidence="1" id="KW-0732">Signal</keyword>
<evidence type="ECO:0000313" key="3">
    <source>
        <dbReference type="EMBL" id="EMS62960.1"/>
    </source>
</evidence>
<proteinExistence type="predicted"/>
<reference evidence="4" key="2">
    <citation type="submission" date="2018-03" db="EMBL/GenBank/DDBJ databases">
        <title>The Triticum urartu genome reveals the dynamic nature of wheat genome evolution.</title>
        <authorList>
            <person name="Ling H."/>
            <person name="Ma B."/>
            <person name="Shi X."/>
            <person name="Liu H."/>
            <person name="Dong L."/>
            <person name="Sun H."/>
            <person name="Cao Y."/>
            <person name="Gao Q."/>
            <person name="Zheng S."/>
            <person name="Li Y."/>
            <person name="Yu Y."/>
            <person name="Du H."/>
            <person name="Qi M."/>
            <person name="Li Y."/>
            <person name="Yu H."/>
            <person name="Cui Y."/>
            <person name="Wang N."/>
            <person name="Chen C."/>
            <person name="Wu H."/>
            <person name="Zhao Y."/>
            <person name="Zhang J."/>
            <person name="Li Y."/>
            <person name="Zhou W."/>
            <person name="Zhang B."/>
            <person name="Hu W."/>
            <person name="Eijk M."/>
            <person name="Tang J."/>
            <person name="Witsenboer H."/>
            <person name="Zhao S."/>
            <person name="Li Z."/>
            <person name="Zhang A."/>
            <person name="Wang D."/>
            <person name="Liang C."/>
        </authorList>
    </citation>
    <scope>NUCLEOTIDE SEQUENCE [LARGE SCALE GENOMIC DNA]</scope>
    <source>
        <strain evidence="4">cv. G1812</strain>
    </source>
</reference>
<feature type="domain" description="Knottins-like" evidence="2">
    <location>
        <begin position="27"/>
        <end position="62"/>
    </location>
</feature>
<dbReference type="SUPFAM" id="SSF57095">
    <property type="entry name" value="Scorpion toxin-like"/>
    <property type="match status" value="1"/>
</dbReference>
<dbReference type="OMA" id="SEAKPCK"/>
<dbReference type="EnsemblPlants" id="TuG1812G0200001728.01.T01">
    <property type="protein sequence ID" value="TuG1812G0200001728.01.T01"/>
    <property type="gene ID" value="TuG1812G0200001728.01"/>
</dbReference>
<dbReference type="InterPro" id="IPR003614">
    <property type="entry name" value="Knottins"/>
</dbReference>
<evidence type="ECO:0000256" key="1">
    <source>
        <dbReference type="SAM" id="SignalP"/>
    </source>
</evidence>
<gene>
    <name evidence="3" type="ORF">TRIUR3_23390</name>
</gene>
<evidence type="ECO:0000259" key="2">
    <source>
        <dbReference type="Pfam" id="PF00304"/>
    </source>
</evidence>
<dbReference type="InterPro" id="IPR036574">
    <property type="entry name" value="Scorpion_toxin-like_sf"/>
</dbReference>
<evidence type="ECO:0000313" key="5">
    <source>
        <dbReference type="Proteomes" id="UP000015106"/>
    </source>
</evidence>
<keyword evidence="5" id="KW-1185">Reference proteome</keyword>
<dbReference type="AlphaFoldDB" id="M8ADR8"/>
<dbReference type="EMBL" id="KD075184">
    <property type="protein sequence ID" value="EMS62960.1"/>
    <property type="molecule type" value="Genomic_DNA"/>
</dbReference>
<dbReference type="Gene3D" id="3.30.30.10">
    <property type="entry name" value="Knottin, scorpion toxin-like"/>
    <property type="match status" value="1"/>
</dbReference>
<sequence length="84" mass="9333">MGTLNVTILLCFLLLMPLHLVPGSEAKTCKELSGTYTTSCCDQAECVVACRKEGFTQGDCEVIVKTKKLWYFVFAKESVEEETC</sequence>
<feature type="chain" id="PRO_5009706791" description="Knottins-like domain-containing protein" evidence="1">
    <location>
        <begin position="27"/>
        <end position="84"/>
    </location>
</feature>
<feature type="signal peptide" evidence="1">
    <location>
        <begin position="1"/>
        <end position="26"/>
    </location>
</feature>
<dbReference type="Pfam" id="PF00304">
    <property type="entry name" value="Gamma-thionin"/>
    <property type="match status" value="1"/>
</dbReference>